<dbReference type="InterPro" id="IPR024747">
    <property type="entry name" value="Pyridox_Oxase-rel"/>
</dbReference>
<dbReference type="Pfam" id="PF12900">
    <property type="entry name" value="Pyridox_ox_2"/>
    <property type="match status" value="1"/>
</dbReference>
<sequence length="196" mass="21786">MEPTHGPRSTIRRHPERAVPDEVKEILAAGLVAHVGFCEDGQPFVIPMSYHYSPTRPNRLYLHGSRDSRLMRLLASGAAVSIAVTLVDGLVYSRTAFNHSMNYQSVVCFGRARVVEDEVEQRRHFEEMTARYFPGRTLGKDYAPATAQQLAATLLVEVEIEEWSAKARRGGPRGPYDDDPDARGSAGLVPLEPPRT</sequence>
<name>A0A7C1K3T2_THERO</name>
<organism evidence="2">
    <name type="scientific">Thermomicrobium roseum</name>
    <dbReference type="NCBI Taxonomy" id="500"/>
    <lineage>
        <taxon>Bacteria</taxon>
        <taxon>Pseudomonadati</taxon>
        <taxon>Thermomicrobiota</taxon>
        <taxon>Thermomicrobia</taxon>
        <taxon>Thermomicrobiales</taxon>
        <taxon>Thermomicrobiaceae</taxon>
        <taxon>Thermomicrobium</taxon>
    </lineage>
</organism>
<evidence type="ECO:0000313" key="2">
    <source>
        <dbReference type="EMBL" id="HEF66250.1"/>
    </source>
</evidence>
<protein>
    <submittedName>
        <fullName evidence="2">Pyridoxamine 5'-phosphate oxidase family protein</fullName>
    </submittedName>
</protein>
<dbReference type="InterPro" id="IPR012349">
    <property type="entry name" value="Split_barrel_FMN-bd"/>
</dbReference>
<dbReference type="Gene3D" id="2.30.110.10">
    <property type="entry name" value="Electron Transport, Fmn-binding Protein, Chain A"/>
    <property type="match status" value="1"/>
</dbReference>
<evidence type="ECO:0000256" key="1">
    <source>
        <dbReference type="SAM" id="MobiDB-lite"/>
    </source>
</evidence>
<dbReference type="EMBL" id="DSJL01000011">
    <property type="protein sequence ID" value="HEF66250.1"/>
    <property type="molecule type" value="Genomic_DNA"/>
</dbReference>
<proteinExistence type="predicted"/>
<feature type="region of interest" description="Disordered" evidence="1">
    <location>
        <begin position="165"/>
        <end position="196"/>
    </location>
</feature>
<dbReference type="SUPFAM" id="SSF50475">
    <property type="entry name" value="FMN-binding split barrel"/>
    <property type="match status" value="1"/>
</dbReference>
<dbReference type="PANTHER" id="PTHR34071">
    <property type="entry name" value="5-NITROIMIDAZOLE ANTIBIOTICS RESISTANCE PROTEIN, NIMA-FAMILY-RELATED PROTEIN-RELATED"/>
    <property type="match status" value="1"/>
</dbReference>
<gene>
    <name evidence="2" type="ORF">ENP47_11745</name>
</gene>
<comment type="caution">
    <text evidence="2">The sequence shown here is derived from an EMBL/GenBank/DDBJ whole genome shotgun (WGS) entry which is preliminary data.</text>
</comment>
<accession>A0A7C1K3T2</accession>
<dbReference type="PANTHER" id="PTHR34071:SF2">
    <property type="entry name" value="FLAVIN-NUCLEOTIDE-BINDING PROTEIN"/>
    <property type="match status" value="1"/>
</dbReference>
<dbReference type="AlphaFoldDB" id="A0A7C1K3T2"/>
<reference evidence="2" key="1">
    <citation type="journal article" date="2020" name="mSystems">
        <title>Genome- and Community-Level Interaction Insights into Carbon Utilization and Element Cycling Functions of Hydrothermarchaeota in Hydrothermal Sediment.</title>
        <authorList>
            <person name="Zhou Z."/>
            <person name="Liu Y."/>
            <person name="Xu W."/>
            <person name="Pan J."/>
            <person name="Luo Z.H."/>
            <person name="Li M."/>
        </authorList>
    </citation>
    <scope>NUCLEOTIDE SEQUENCE [LARGE SCALE GENOMIC DNA]</scope>
    <source>
        <strain evidence="2">SpSt-222</strain>
    </source>
</reference>